<dbReference type="AlphaFoldDB" id="D0WJ41"/>
<comment type="caution">
    <text evidence="3">The sequence shown here is derived from an EMBL/GenBank/DDBJ whole genome shotgun (WGS) entry which is preliminary data.</text>
</comment>
<dbReference type="Proteomes" id="UP000006001">
    <property type="component" value="Unassembled WGS sequence"/>
</dbReference>
<dbReference type="Gene3D" id="1.20.58.2180">
    <property type="match status" value="1"/>
</dbReference>
<dbReference type="InterPro" id="IPR050902">
    <property type="entry name" value="ABC_Transporter_SBP"/>
</dbReference>
<dbReference type="InterPro" id="IPR002491">
    <property type="entry name" value="ABC_transptr_periplasmic_BD"/>
</dbReference>
<dbReference type="PANTHER" id="PTHR30535">
    <property type="entry name" value="VITAMIN B12-BINDING PROTEIN"/>
    <property type="match status" value="1"/>
</dbReference>
<protein>
    <submittedName>
        <fullName evidence="3">Tat pathway signal sequence domain protein</fullName>
    </submittedName>
</protein>
<dbReference type="eggNOG" id="COG0614">
    <property type="taxonomic scope" value="Bacteria"/>
</dbReference>
<dbReference type="STRING" id="649764.HMPREF0762_01866"/>
<feature type="domain" description="Fe/B12 periplasmic-binding" evidence="2">
    <location>
        <begin position="90"/>
        <end position="352"/>
    </location>
</feature>
<dbReference type="Gene3D" id="3.40.50.1980">
    <property type="entry name" value="Nitrogenase molybdenum iron protein domain"/>
    <property type="match status" value="2"/>
</dbReference>
<proteinExistence type="inferred from homology"/>
<evidence type="ECO:0000313" key="4">
    <source>
        <dbReference type="Proteomes" id="UP000006001"/>
    </source>
</evidence>
<evidence type="ECO:0000256" key="1">
    <source>
        <dbReference type="ARBA" id="ARBA00008814"/>
    </source>
</evidence>
<dbReference type="EMBL" id="ACUX02000019">
    <property type="protein sequence ID" value="EEZ60389.1"/>
    <property type="molecule type" value="Genomic_DNA"/>
</dbReference>
<dbReference type="HOGENOM" id="CLU_038034_13_2_11"/>
<reference evidence="3" key="1">
    <citation type="submission" date="2009-10" db="EMBL/GenBank/DDBJ databases">
        <authorList>
            <person name="Weinstock G."/>
            <person name="Sodergren E."/>
            <person name="Clifton S."/>
            <person name="Fulton L."/>
            <person name="Fulton B."/>
            <person name="Courtney L."/>
            <person name="Fronick C."/>
            <person name="Harrison M."/>
            <person name="Strong C."/>
            <person name="Farmer C."/>
            <person name="Delahaunty K."/>
            <person name="Markovic C."/>
            <person name="Hall O."/>
            <person name="Minx P."/>
            <person name="Tomlinson C."/>
            <person name="Mitreva M."/>
            <person name="Nelson J."/>
            <person name="Hou S."/>
            <person name="Wollam A."/>
            <person name="Pepin K.H."/>
            <person name="Johnson M."/>
            <person name="Bhonagiri V."/>
            <person name="Nash W.E."/>
            <person name="Warren W."/>
            <person name="Chinwalla A."/>
            <person name="Mardis E.R."/>
            <person name="Wilson R.K."/>
        </authorList>
    </citation>
    <scope>NUCLEOTIDE SEQUENCE [LARGE SCALE GENOMIC DNA]</scope>
    <source>
        <strain evidence="3">ATCC 700122</strain>
    </source>
</reference>
<gene>
    <name evidence="3" type="ORF">HMPREF0762_01866</name>
</gene>
<keyword evidence="4" id="KW-1185">Reference proteome</keyword>
<dbReference type="PROSITE" id="PS50983">
    <property type="entry name" value="FE_B12_PBP"/>
    <property type="match status" value="1"/>
</dbReference>
<name>D0WJ41_SLAES</name>
<dbReference type="Pfam" id="PF01497">
    <property type="entry name" value="Peripla_BP_2"/>
    <property type="match status" value="1"/>
</dbReference>
<accession>D0WJ41</accession>
<dbReference type="SUPFAM" id="SSF53807">
    <property type="entry name" value="Helical backbone' metal receptor"/>
    <property type="match status" value="1"/>
</dbReference>
<sequence length="389" mass="42195">MHRALHAGFMDGRRGREFMARYDEISRRQFVKIGSGVAAAGVFAGLFGCAKGSDSGSEGSSDGAATPEATTTTITDLKGDQVEIPTKINTIVDLWHAHNQVVLMLGAGDKLVGTTENFKKGAWVQVVYPRINDVETLVTGSGAGEVNYEEALSLQPDVVFTSDEEVTANARKQGLTTVNVMFQDYEGLRNDVALTAQILGSEAQDIAKEWEKMLDENTDLVAKRMKDVADADKTKVLHIVNGKDYKMVDGRGTIVDEWIKLAGGVNAIEQNGNRIEITEEEIIGANPDVIIIGSGTPDQVEALKADSAWTGVKAVQNGAVYANPSGVFPWDRYSGEEALQVLWAAKALNPDTFSDIDMVKEVKKFYDLFYGFAMTDDQAQMMLAGEKPA</sequence>
<dbReference type="PANTHER" id="PTHR30535:SF34">
    <property type="entry name" value="MOLYBDATE-BINDING PROTEIN MOLA"/>
    <property type="match status" value="1"/>
</dbReference>
<evidence type="ECO:0000259" key="2">
    <source>
        <dbReference type="PROSITE" id="PS50983"/>
    </source>
</evidence>
<comment type="similarity">
    <text evidence="1">Belongs to the bacterial solute-binding protein 8 family.</text>
</comment>
<evidence type="ECO:0000313" key="3">
    <source>
        <dbReference type="EMBL" id="EEZ60389.1"/>
    </source>
</evidence>
<organism evidence="3 4">
    <name type="scientific">Slackia exigua (strain ATCC 700122 / DSM 15923 / CIP 105133 / JCM 11022 / KCTC 5966 / S-7)</name>
    <dbReference type="NCBI Taxonomy" id="649764"/>
    <lineage>
        <taxon>Bacteria</taxon>
        <taxon>Bacillati</taxon>
        <taxon>Actinomycetota</taxon>
        <taxon>Coriobacteriia</taxon>
        <taxon>Eggerthellales</taxon>
        <taxon>Eggerthellaceae</taxon>
        <taxon>Slackia</taxon>
    </lineage>
</organism>